<evidence type="ECO:0000313" key="6">
    <source>
        <dbReference type="Proteomes" id="UP001149090"/>
    </source>
</evidence>
<dbReference type="InterPro" id="IPR036047">
    <property type="entry name" value="F-box-like_dom_sf"/>
</dbReference>
<dbReference type="Gene3D" id="1.20.1280.50">
    <property type="match status" value="1"/>
</dbReference>
<dbReference type="SUPFAM" id="SSF81383">
    <property type="entry name" value="F-box domain"/>
    <property type="match status" value="1"/>
</dbReference>
<dbReference type="InterPro" id="IPR052121">
    <property type="entry name" value="F-box_SCF_Substrate_Recog"/>
</dbReference>
<feature type="domain" description="F-box" evidence="4">
    <location>
        <begin position="45"/>
        <end position="91"/>
    </location>
</feature>
<dbReference type="PANTHER" id="PTHR46550">
    <property type="entry name" value="F-BOX ONLY PROTEIN 3"/>
    <property type="match status" value="1"/>
</dbReference>
<keyword evidence="3" id="KW-0472">Membrane</keyword>
<feature type="transmembrane region" description="Helical" evidence="3">
    <location>
        <begin position="463"/>
        <end position="487"/>
    </location>
</feature>
<proteinExistence type="predicted"/>
<name>A0A9Q0LHH8_ANAIG</name>
<dbReference type="EMBL" id="JAPDFW010000081">
    <property type="protein sequence ID" value="KAJ5072514.1"/>
    <property type="molecule type" value="Genomic_DNA"/>
</dbReference>
<dbReference type="Proteomes" id="UP001149090">
    <property type="component" value="Unassembled WGS sequence"/>
</dbReference>
<evidence type="ECO:0000256" key="2">
    <source>
        <dbReference type="ARBA" id="ARBA00022786"/>
    </source>
</evidence>
<dbReference type="AlphaFoldDB" id="A0A9Q0LHH8"/>
<sequence length="493" mass="58326">MEQFTIQKFGDKLKAKITNDNFKFLKTGEMSEVPKKLKKPPKQENLFIEMLPEDVHLYIFQFLSPGSLLKLSMTCQTFNDLSQDVNCWRNMSFKYWRYFLLKDPQFTTYSDYRYLGNQLVYRSANDIPIYGIIEEPKITNSNPQLKSFIDKKPQRLIRKQSSISLLFNQLKNLRQTEDQYYFFAENDYRSYMTRYIESTPNPRNELISKSKSIYQIFKERKERFEELKRKHEEHIRKNVILRQIDNFIVGDLVFFILCVFIFLVALNVHVDKHSKSSPIPVLMIVLLPILAFSCLFLAKAHYDIESSKKKYNLVVSMISFLLFFQILIIGLKSGGNIKNSWMMIFMPTLIFSGVLALILKEDFFGDRGYYIFSLIIEISTIIFLILLGLKLDGRIGLNYFLIFLPLFFVAVAPFLFYRGVFEISRRIDTLNTFFVITIFFSFPFVIFEFLLVCYLQFGLKYLVFALIPFYIEFAIASFIAIFLYIFFSSFTFH</sequence>
<dbReference type="Pfam" id="PF12937">
    <property type="entry name" value="F-box-like"/>
    <property type="match status" value="1"/>
</dbReference>
<evidence type="ECO:0000256" key="1">
    <source>
        <dbReference type="ARBA" id="ARBA00004906"/>
    </source>
</evidence>
<feature type="transmembrane region" description="Helical" evidence="3">
    <location>
        <begin position="310"/>
        <end position="329"/>
    </location>
</feature>
<feature type="transmembrane region" description="Helical" evidence="3">
    <location>
        <begin position="397"/>
        <end position="417"/>
    </location>
</feature>
<evidence type="ECO:0000256" key="3">
    <source>
        <dbReference type="SAM" id="Phobius"/>
    </source>
</evidence>
<dbReference type="OrthoDB" id="3219396at2759"/>
<feature type="transmembrane region" description="Helical" evidence="3">
    <location>
        <begin position="429"/>
        <end position="457"/>
    </location>
</feature>
<reference evidence="5" key="1">
    <citation type="submission" date="2022-10" db="EMBL/GenBank/DDBJ databases">
        <title>Novel sulphate-reducing endosymbionts in the free-living metamonad Anaeramoeba.</title>
        <authorList>
            <person name="Jerlstrom-Hultqvist J."/>
            <person name="Cepicka I."/>
            <person name="Gallot-Lavallee L."/>
            <person name="Salas-Leiva D."/>
            <person name="Curtis B.A."/>
            <person name="Zahonova K."/>
            <person name="Pipaliya S."/>
            <person name="Dacks J."/>
            <person name="Roger A.J."/>
        </authorList>
    </citation>
    <scope>NUCLEOTIDE SEQUENCE</scope>
    <source>
        <strain evidence="5">BMAN</strain>
    </source>
</reference>
<gene>
    <name evidence="5" type="ORF">M0811_01529</name>
</gene>
<organism evidence="5 6">
    <name type="scientific">Anaeramoeba ignava</name>
    <name type="common">Anaerobic marine amoeba</name>
    <dbReference type="NCBI Taxonomy" id="1746090"/>
    <lineage>
        <taxon>Eukaryota</taxon>
        <taxon>Metamonada</taxon>
        <taxon>Anaeramoebidae</taxon>
        <taxon>Anaeramoeba</taxon>
    </lineage>
</organism>
<dbReference type="SMART" id="SM00256">
    <property type="entry name" value="FBOX"/>
    <property type="match status" value="1"/>
</dbReference>
<keyword evidence="3" id="KW-0812">Transmembrane</keyword>
<keyword evidence="6" id="KW-1185">Reference proteome</keyword>
<comment type="pathway">
    <text evidence="1">Protein modification; protein ubiquitination.</text>
</comment>
<feature type="transmembrane region" description="Helical" evidence="3">
    <location>
        <begin position="341"/>
        <end position="359"/>
    </location>
</feature>
<evidence type="ECO:0000313" key="5">
    <source>
        <dbReference type="EMBL" id="KAJ5072514.1"/>
    </source>
</evidence>
<feature type="transmembrane region" description="Helical" evidence="3">
    <location>
        <begin position="371"/>
        <end position="391"/>
    </location>
</feature>
<dbReference type="GO" id="GO:0005737">
    <property type="term" value="C:cytoplasm"/>
    <property type="evidence" value="ECO:0007669"/>
    <property type="project" value="TreeGrafter"/>
</dbReference>
<accession>A0A9Q0LHH8</accession>
<dbReference type="InterPro" id="IPR001810">
    <property type="entry name" value="F-box_dom"/>
</dbReference>
<comment type="caution">
    <text evidence="5">The sequence shown here is derived from an EMBL/GenBank/DDBJ whole genome shotgun (WGS) entry which is preliminary data.</text>
</comment>
<protein>
    <submittedName>
        <fullName evidence="5">F-box only protein</fullName>
    </submittedName>
</protein>
<dbReference type="PROSITE" id="PS50181">
    <property type="entry name" value="FBOX"/>
    <property type="match status" value="1"/>
</dbReference>
<dbReference type="PANTHER" id="PTHR46550:SF1">
    <property type="entry name" value="F-BOX PROTEIN 3"/>
    <property type="match status" value="1"/>
</dbReference>
<evidence type="ECO:0000259" key="4">
    <source>
        <dbReference type="PROSITE" id="PS50181"/>
    </source>
</evidence>
<keyword evidence="3" id="KW-1133">Transmembrane helix</keyword>
<feature type="transmembrane region" description="Helical" evidence="3">
    <location>
        <begin position="278"/>
        <end position="298"/>
    </location>
</feature>
<keyword evidence="2" id="KW-0833">Ubl conjugation pathway</keyword>
<feature type="transmembrane region" description="Helical" evidence="3">
    <location>
        <begin position="246"/>
        <end position="266"/>
    </location>
</feature>